<feature type="signal peptide" evidence="1">
    <location>
        <begin position="1"/>
        <end position="28"/>
    </location>
</feature>
<reference evidence="3" key="1">
    <citation type="submission" date="2017-02" db="EMBL/GenBank/DDBJ databases">
        <authorList>
            <person name="Mornico D."/>
        </authorList>
    </citation>
    <scope>NUCLEOTIDE SEQUENCE [LARGE SCALE GENOMIC DNA]</scope>
</reference>
<evidence type="ECO:0000313" key="2">
    <source>
        <dbReference type="EMBL" id="SJM36197.1"/>
    </source>
</evidence>
<evidence type="ECO:0000256" key="1">
    <source>
        <dbReference type="SAM" id="SignalP"/>
    </source>
</evidence>
<evidence type="ECO:0008006" key="4">
    <source>
        <dbReference type="Google" id="ProtNLM"/>
    </source>
</evidence>
<protein>
    <recommendedName>
        <fullName evidence="4">Lipoprotein</fullName>
    </recommendedName>
</protein>
<accession>A0A1R4ECG8</accession>
<feature type="chain" id="PRO_5013249668" description="Lipoprotein" evidence="1">
    <location>
        <begin position="29"/>
        <end position="163"/>
    </location>
</feature>
<dbReference type="RefSeq" id="WP_077447607.1">
    <property type="nucleotide sequence ID" value="NZ_FUGD01000033.1"/>
</dbReference>
<dbReference type="EMBL" id="FUGD01000033">
    <property type="protein sequence ID" value="SJM36197.1"/>
    <property type="molecule type" value="Genomic_DNA"/>
</dbReference>
<dbReference type="STRING" id="1945520.A1019T_00157"/>
<evidence type="ECO:0000313" key="3">
    <source>
        <dbReference type="Proteomes" id="UP000188169"/>
    </source>
</evidence>
<dbReference type="Pfam" id="PF10973">
    <property type="entry name" value="DUF2799"/>
    <property type="match status" value="1"/>
</dbReference>
<dbReference type="AlphaFoldDB" id="A0A1R4ECG8"/>
<organism evidence="2 3">
    <name type="scientific">Psychrobacter pasteurii</name>
    <dbReference type="NCBI Taxonomy" id="1945520"/>
    <lineage>
        <taxon>Bacteria</taxon>
        <taxon>Pseudomonadati</taxon>
        <taxon>Pseudomonadota</taxon>
        <taxon>Gammaproteobacteria</taxon>
        <taxon>Moraxellales</taxon>
        <taxon>Moraxellaceae</taxon>
        <taxon>Psychrobacter</taxon>
    </lineage>
</organism>
<keyword evidence="3" id="KW-1185">Reference proteome</keyword>
<dbReference type="Proteomes" id="UP000188169">
    <property type="component" value="Unassembled WGS sequence"/>
</dbReference>
<keyword evidence="1" id="KW-0732">Signal</keyword>
<gene>
    <name evidence="2" type="ORF">A1019T_00157</name>
</gene>
<name>A0A1R4ECG8_9GAMM</name>
<sequence length="163" mass="18497">MTLMRITLAGSLLSATLGLLSGCATTQALTPEQCQAGNWTEIGYADGAVGRSGAYFANHVESCTPIPGSTPNRVLWEQGRQQGLKEFCTELNAYKLGREGYAWQPVCPLEDIEKLEDAYNQGRYYYLRQRDLDRLSGPYPWQYNRHGYGPYGWYSPFWRPPVW</sequence>
<proteinExistence type="predicted"/>
<dbReference type="InterPro" id="IPR021242">
    <property type="entry name" value="DUF2799"/>
</dbReference>
<dbReference type="OrthoDB" id="5917215at2"/>
<dbReference type="PROSITE" id="PS51257">
    <property type="entry name" value="PROKAR_LIPOPROTEIN"/>
    <property type="match status" value="1"/>
</dbReference>